<reference evidence="3" key="1">
    <citation type="journal article" date="2019" name="Int. J. Syst. Evol. Microbiol.">
        <title>The Global Catalogue of Microorganisms (GCM) 10K type strain sequencing project: providing services to taxonomists for standard genome sequencing and annotation.</title>
        <authorList>
            <consortium name="The Broad Institute Genomics Platform"/>
            <consortium name="The Broad Institute Genome Sequencing Center for Infectious Disease"/>
            <person name="Wu L."/>
            <person name="Ma J."/>
        </authorList>
    </citation>
    <scope>NUCLEOTIDE SEQUENCE [LARGE SCALE GENOMIC DNA]</scope>
    <source>
        <strain evidence="3">CGMCC 4.1469</strain>
    </source>
</reference>
<protein>
    <submittedName>
        <fullName evidence="2">Uncharacterized protein</fullName>
    </submittedName>
</protein>
<comment type="caution">
    <text evidence="2">The sequence shown here is derived from an EMBL/GenBank/DDBJ whole genome shotgun (WGS) entry which is preliminary data.</text>
</comment>
<evidence type="ECO:0000313" key="3">
    <source>
        <dbReference type="Proteomes" id="UP001596052"/>
    </source>
</evidence>
<feature type="region of interest" description="Disordered" evidence="1">
    <location>
        <begin position="292"/>
        <end position="318"/>
    </location>
</feature>
<feature type="compositionally biased region" description="Gly residues" evidence="1">
    <location>
        <begin position="345"/>
        <end position="354"/>
    </location>
</feature>
<dbReference type="RefSeq" id="WP_377170512.1">
    <property type="nucleotide sequence ID" value="NZ_JBHSMQ010000009.1"/>
</dbReference>
<sequence>MADQTLASLTAATPATGGLLYGTQGGADRKFTLTAAGAALMEAAAPVRLDELAAPTDVTTLNATTGAHGLLPKLGGGTTNFLRADGTWAAPGGGANGLGDFAFVHPSGNDATAALGDPARPFATLAAAYAAALSGGVARFVLSGSPAAGLTLSTSEVTLVFHSFRQRAVIPSLTVSDATRVTLIGSSRSLVSITTLYVYGVDGISGTGGDGGSAGDGTALDTVSLSGLHVGSVTIRSGSGGLGGAGANGDSGMYNGSDGGHGGNGASGGQLVLTDCLLGAGPFTSAGGVGGSGGAGGSGYSDESFTGAPGNPGAGGSGGGGGTIVLQSCLTEQSTTPPALDLSGGSSGSGSSGGISGSNGTFTLLWSDIGSATNYSGGFARMSLVGSTFYSSDSYV</sequence>
<name>A0ABW0KWS9_9BACT</name>
<keyword evidence="3" id="KW-1185">Reference proteome</keyword>
<dbReference type="Proteomes" id="UP001596052">
    <property type="component" value="Unassembled WGS sequence"/>
</dbReference>
<gene>
    <name evidence="2" type="ORF">ACFQDI_20855</name>
</gene>
<proteinExistence type="predicted"/>
<evidence type="ECO:0000256" key="1">
    <source>
        <dbReference type="SAM" id="MobiDB-lite"/>
    </source>
</evidence>
<dbReference type="EMBL" id="JBHSMQ010000009">
    <property type="protein sequence ID" value="MFC5457332.1"/>
    <property type="molecule type" value="Genomic_DNA"/>
</dbReference>
<feature type="region of interest" description="Disordered" evidence="1">
    <location>
        <begin position="335"/>
        <end position="354"/>
    </location>
</feature>
<organism evidence="2 3">
    <name type="scientific">Prosthecobacter fluviatilis</name>
    <dbReference type="NCBI Taxonomy" id="445931"/>
    <lineage>
        <taxon>Bacteria</taxon>
        <taxon>Pseudomonadati</taxon>
        <taxon>Verrucomicrobiota</taxon>
        <taxon>Verrucomicrobiia</taxon>
        <taxon>Verrucomicrobiales</taxon>
        <taxon>Verrucomicrobiaceae</taxon>
        <taxon>Prosthecobacter</taxon>
    </lineage>
</organism>
<evidence type="ECO:0000313" key="2">
    <source>
        <dbReference type="EMBL" id="MFC5457332.1"/>
    </source>
</evidence>
<accession>A0ABW0KWS9</accession>